<dbReference type="Pfam" id="PF13832">
    <property type="entry name" value="zf-HC5HC2H_2"/>
    <property type="match status" value="1"/>
</dbReference>
<dbReference type="InterPro" id="IPR019787">
    <property type="entry name" value="Znf_PHD-finger"/>
</dbReference>
<name>F0VC86_NEOCL</name>
<dbReference type="CDD" id="cd15492">
    <property type="entry name" value="PHD_BRPF_JADE_like"/>
    <property type="match status" value="1"/>
</dbReference>
<dbReference type="PANTHER" id="PTHR13793">
    <property type="entry name" value="PHD FINGER PROTEINS"/>
    <property type="match status" value="1"/>
</dbReference>
<sequence length="476" mass="52614">MEAPPEFLDGDNLMDNVCSATPDVDVALPEKSVSIGEESTQAPLRSRTLEWMWPQGNEEASPDLSTSETAYLEETVMPSLLPALEQLVVDAYKQHVLVRAAAKQRLLDAQVAAAAGEPPEKLQLPPANEPGDCQSDDVSKQASSEQEGHDEILLCDGCDVAVHQTCYYVETVPKADWYCQYCEDRNQAQANVTKLRRLAKSSGKTDKQVEATFRTELDRMASAKEPFCVLPKRCPLCPRSFGAHVRCGEDFRMWVHVNCAVWVPETWIVGVDYAGGLEDIPAWRCETICDICGVDEGAVIKCSVGNCPAAFHPICAIIAGYGMNLTGQIDYERKNDTTFHAFCLRHRGYTFRESVDAEEPVEYLFKHPDADHPFLRATNLVRRNRDIIFFAKQCHAENSTWGVRLGAYLIKELNENIVALRALWKRIEDLSAPRSLPCSASSSVPPESKAASVVLGNLGEEANAEGDAQMQDGSTK</sequence>
<evidence type="ECO:0000256" key="3">
    <source>
        <dbReference type="ARBA" id="ARBA00022833"/>
    </source>
</evidence>
<reference evidence="7" key="1">
    <citation type="journal article" date="2012" name="PLoS Pathog.">
        <title>Comparative genomics of the apicomplexan parasites Toxoplasma gondii and Neospora caninum: Coccidia differing in host range and transmission strategy.</title>
        <authorList>
            <person name="Reid A.J."/>
            <person name="Vermont S.J."/>
            <person name="Cotton J.A."/>
            <person name="Harris D."/>
            <person name="Hill-Cawthorne G.A."/>
            <person name="Konen-Waisman S."/>
            <person name="Latham S.M."/>
            <person name="Mourier T."/>
            <person name="Norton R."/>
            <person name="Quail M.A."/>
            <person name="Sanders M."/>
            <person name="Shanmugam D."/>
            <person name="Sohal A."/>
            <person name="Wasmuth J.D."/>
            <person name="Brunk B."/>
            <person name="Grigg M.E."/>
            <person name="Howard J.C."/>
            <person name="Parkinson J."/>
            <person name="Roos D.S."/>
            <person name="Trees A.J."/>
            <person name="Berriman M."/>
            <person name="Pain A."/>
            <person name="Wastling J.M."/>
        </authorList>
    </citation>
    <scope>NUCLEOTIDE SEQUENCE [LARGE SCALE GENOMIC DNA]</scope>
    <source>
        <strain evidence="7">Liverpool</strain>
    </source>
</reference>
<feature type="region of interest" description="Disordered" evidence="4">
    <location>
        <begin position="118"/>
        <end position="145"/>
    </location>
</feature>
<dbReference type="eggNOG" id="KOG0954">
    <property type="taxonomic scope" value="Eukaryota"/>
</dbReference>
<evidence type="ECO:0000256" key="4">
    <source>
        <dbReference type="SAM" id="MobiDB-lite"/>
    </source>
</evidence>
<dbReference type="InParanoid" id="F0VC86"/>
<dbReference type="PANTHER" id="PTHR13793:SF107">
    <property type="entry name" value="BROMODOMAIN-CONTAINING PROTEIN HOMOLOG"/>
    <property type="match status" value="1"/>
</dbReference>
<accession>F0VC86</accession>
<feature type="domain" description="PHD-type" evidence="5">
    <location>
        <begin position="231"/>
        <end position="347"/>
    </location>
</feature>
<keyword evidence="7" id="KW-1185">Reference proteome</keyword>
<dbReference type="Proteomes" id="UP000007494">
    <property type="component" value="Chromosome IX"/>
</dbReference>
<keyword evidence="3" id="KW-0862">Zinc</keyword>
<dbReference type="SMART" id="SM00249">
    <property type="entry name" value="PHD"/>
    <property type="match status" value="2"/>
</dbReference>
<gene>
    <name evidence="6" type="ORF">NCLIV_042870</name>
</gene>
<dbReference type="OrthoDB" id="330567at2759"/>
<dbReference type="AlphaFoldDB" id="F0VC86"/>
<evidence type="ECO:0000256" key="2">
    <source>
        <dbReference type="ARBA" id="ARBA00022771"/>
    </source>
</evidence>
<dbReference type="GO" id="GO:0008270">
    <property type="term" value="F:zinc ion binding"/>
    <property type="evidence" value="ECO:0007669"/>
    <property type="project" value="UniProtKB-KW"/>
</dbReference>
<proteinExistence type="predicted"/>
<dbReference type="RefSeq" id="XP_003881253.1">
    <property type="nucleotide sequence ID" value="XM_003881204.1"/>
</dbReference>
<dbReference type="Pfam" id="PF13831">
    <property type="entry name" value="PHD_2"/>
    <property type="match status" value="1"/>
</dbReference>
<dbReference type="InterPro" id="IPR034732">
    <property type="entry name" value="EPHD"/>
</dbReference>
<evidence type="ECO:0000259" key="5">
    <source>
        <dbReference type="PROSITE" id="PS51805"/>
    </source>
</evidence>
<evidence type="ECO:0000313" key="6">
    <source>
        <dbReference type="EMBL" id="CBZ51220.1"/>
    </source>
</evidence>
<keyword evidence="1" id="KW-0479">Metal-binding</keyword>
<dbReference type="VEuPathDB" id="ToxoDB:NCLIV_042870"/>
<dbReference type="InterPro" id="IPR001965">
    <property type="entry name" value="Znf_PHD"/>
</dbReference>
<dbReference type="InterPro" id="IPR050701">
    <property type="entry name" value="Histone_Mod_Regulator"/>
</dbReference>
<dbReference type="GO" id="GO:0006357">
    <property type="term" value="P:regulation of transcription by RNA polymerase II"/>
    <property type="evidence" value="ECO:0007669"/>
    <property type="project" value="TreeGrafter"/>
</dbReference>
<dbReference type="GeneID" id="13440205"/>
<dbReference type="InterPro" id="IPR013083">
    <property type="entry name" value="Znf_RING/FYVE/PHD"/>
</dbReference>
<organism evidence="6 7">
    <name type="scientific">Neospora caninum (strain Liverpool)</name>
    <dbReference type="NCBI Taxonomy" id="572307"/>
    <lineage>
        <taxon>Eukaryota</taxon>
        <taxon>Sar</taxon>
        <taxon>Alveolata</taxon>
        <taxon>Apicomplexa</taxon>
        <taxon>Conoidasida</taxon>
        <taxon>Coccidia</taxon>
        <taxon>Eucoccidiorida</taxon>
        <taxon>Eimeriorina</taxon>
        <taxon>Sarcocystidae</taxon>
        <taxon>Neospora</taxon>
    </lineage>
</organism>
<dbReference type="PROSITE" id="PS51805">
    <property type="entry name" value="EPHD"/>
    <property type="match status" value="1"/>
</dbReference>
<protein>
    <recommendedName>
        <fullName evidence="5">PHD-type domain-containing protein</fullName>
    </recommendedName>
</protein>
<dbReference type="Gene3D" id="3.30.40.10">
    <property type="entry name" value="Zinc/RING finger domain, C3HC4 (zinc finger)"/>
    <property type="match status" value="2"/>
</dbReference>
<dbReference type="InterPro" id="IPR011011">
    <property type="entry name" value="Znf_FYVE_PHD"/>
</dbReference>
<evidence type="ECO:0000256" key="1">
    <source>
        <dbReference type="ARBA" id="ARBA00022723"/>
    </source>
</evidence>
<dbReference type="SUPFAM" id="SSF57903">
    <property type="entry name" value="FYVE/PHD zinc finger"/>
    <property type="match status" value="1"/>
</dbReference>
<evidence type="ECO:0000313" key="7">
    <source>
        <dbReference type="Proteomes" id="UP000007494"/>
    </source>
</evidence>
<keyword evidence="2" id="KW-0863">Zinc-finger</keyword>
<dbReference type="EMBL" id="FR823385">
    <property type="protein sequence ID" value="CBZ51220.1"/>
    <property type="molecule type" value="Genomic_DNA"/>
</dbReference>
<dbReference type="CDD" id="cd15571">
    <property type="entry name" value="ePHD"/>
    <property type="match status" value="1"/>
</dbReference>